<dbReference type="InterPro" id="IPR003709">
    <property type="entry name" value="VanY-like_core_dom"/>
</dbReference>
<dbReference type="GO" id="GO:0004180">
    <property type="term" value="F:carboxypeptidase activity"/>
    <property type="evidence" value="ECO:0007669"/>
    <property type="project" value="UniProtKB-KW"/>
</dbReference>
<feature type="domain" description="Peptidoglycan binding-like" evidence="3">
    <location>
        <begin position="67"/>
        <end position="122"/>
    </location>
</feature>
<reference evidence="6" key="1">
    <citation type="journal article" date="2019" name="Int. J. Syst. Evol. Microbiol.">
        <title>The Global Catalogue of Microorganisms (GCM) 10K type strain sequencing project: providing services to taxonomists for standard genome sequencing and annotation.</title>
        <authorList>
            <consortium name="The Broad Institute Genomics Platform"/>
            <consortium name="The Broad Institute Genome Sequencing Center for Infectious Disease"/>
            <person name="Wu L."/>
            <person name="Ma J."/>
        </authorList>
    </citation>
    <scope>NUCLEOTIDE SEQUENCE [LARGE SCALE GENOMIC DNA]</scope>
    <source>
        <strain evidence="6">TISTR 1535</strain>
    </source>
</reference>
<feature type="chain" id="PRO_5047187951" evidence="2">
    <location>
        <begin position="22"/>
        <end position="338"/>
    </location>
</feature>
<keyword evidence="5" id="KW-0378">Hydrolase</keyword>
<name>A0ABW5V222_9BACI</name>
<dbReference type="SUPFAM" id="SSF55166">
    <property type="entry name" value="Hedgehog/DD-peptidase"/>
    <property type="match status" value="1"/>
</dbReference>
<organism evidence="5 6">
    <name type="scientific">Lentibacillus juripiscarius</name>
    <dbReference type="NCBI Taxonomy" id="257446"/>
    <lineage>
        <taxon>Bacteria</taxon>
        <taxon>Bacillati</taxon>
        <taxon>Bacillota</taxon>
        <taxon>Bacilli</taxon>
        <taxon>Bacillales</taxon>
        <taxon>Bacillaceae</taxon>
        <taxon>Lentibacillus</taxon>
    </lineage>
</organism>
<keyword evidence="6" id="KW-1185">Reference proteome</keyword>
<dbReference type="InterPro" id="IPR058193">
    <property type="entry name" value="VanY/YodJ_core_dom"/>
</dbReference>
<dbReference type="PANTHER" id="PTHR34385">
    <property type="entry name" value="D-ALANYL-D-ALANINE CARBOXYPEPTIDASE"/>
    <property type="match status" value="1"/>
</dbReference>
<dbReference type="InterPro" id="IPR036365">
    <property type="entry name" value="PGBD-like_sf"/>
</dbReference>
<dbReference type="CDD" id="cd14852">
    <property type="entry name" value="LD-carboxypeptidase"/>
    <property type="match status" value="1"/>
</dbReference>
<dbReference type="SUPFAM" id="SSF47090">
    <property type="entry name" value="PGBD-like"/>
    <property type="match status" value="1"/>
</dbReference>
<keyword evidence="5" id="KW-0645">Protease</keyword>
<dbReference type="Gene3D" id="1.10.101.10">
    <property type="entry name" value="PGBD-like superfamily/PGBD"/>
    <property type="match status" value="1"/>
</dbReference>
<feature type="compositionally biased region" description="Basic and acidic residues" evidence="1">
    <location>
        <begin position="32"/>
        <end position="48"/>
    </location>
</feature>
<dbReference type="RefSeq" id="WP_382391109.1">
    <property type="nucleotide sequence ID" value="NZ_JBHUNA010000005.1"/>
</dbReference>
<dbReference type="Gene3D" id="3.30.1380.10">
    <property type="match status" value="1"/>
</dbReference>
<comment type="caution">
    <text evidence="5">The sequence shown here is derived from an EMBL/GenBank/DDBJ whole genome shotgun (WGS) entry which is preliminary data.</text>
</comment>
<accession>A0ABW5V222</accession>
<dbReference type="Proteomes" id="UP001597502">
    <property type="component" value="Unassembled WGS sequence"/>
</dbReference>
<evidence type="ECO:0000259" key="3">
    <source>
        <dbReference type="Pfam" id="PF01471"/>
    </source>
</evidence>
<dbReference type="InterPro" id="IPR052179">
    <property type="entry name" value="DD-CPase-like"/>
</dbReference>
<keyword evidence="5" id="KW-0121">Carboxypeptidase</keyword>
<dbReference type="Pfam" id="PF02557">
    <property type="entry name" value="VanY"/>
    <property type="match status" value="1"/>
</dbReference>
<evidence type="ECO:0000313" key="5">
    <source>
        <dbReference type="EMBL" id="MFD2760028.1"/>
    </source>
</evidence>
<feature type="signal peptide" evidence="2">
    <location>
        <begin position="1"/>
        <end position="21"/>
    </location>
</feature>
<evidence type="ECO:0000259" key="4">
    <source>
        <dbReference type="Pfam" id="PF02557"/>
    </source>
</evidence>
<dbReference type="PANTHER" id="PTHR34385:SF1">
    <property type="entry name" value="PEPTIDOGLYCAN L-ALANYL-D-GLUTAMATE ENDOPEPTIDASE CWLK"/>
    <property type="match status" value="1"/>
</dbReference>
<feature type="region of interest" description="Disordered" evidence="1">
    <location>
        <begin position="24"/>
        <end position="67"/>
    </location>
</feature>
<dbReference type="InterPro" id="IPR002477">
    <property type="entry name" value="Peptidoglycan-bd-like"/>
</dbReference>
<evidence type="ECO:0000256" key="2">
    <source>
        <dbReference type="SAM" id="SignalP"/>
    </source>
</evidence>
<keyword evidence="2" id="KW-0732">Signal</keyword>
<dbReference type="Pfam" id="PF01471">
    <property type="entry name" value="PG_binding_1"/>
    <property type="match status" value="1"/>
</dbReference>
<gene>
    <name evidence="5" type="ORF">ACFSUO_03395</name>
</gene>
<dbReference type="InterPro" id="IPR036366">
    <property type="entry name" value="PGBDSf"/>
</dbReference>
<evidence type="ECO:0000256" key="1">
    <source>
        <dbReference type="SAM" id="MobiDB-lite"/>
    </source>
</evidence>
<sequence>MFQKSLTAVFMLLSFTLAATACSNDNPESQETAEHVPADKKENQQKEAPEDDSIQLPQNELQKTDQGREVTALQEALQKAGYSISTNGTYNDATTWAITDFQLQQESLTATGVYNEATRKALQKILKEGTAVKAGSVLDKPDNSPETIDNPHDILALVNKENRLPSEFVPRNLTVPDVRFPFEEFLPKKQMREVAASALEDMFKAADSAGLELFAQSGYRSFERQDAIFASNVRKNGEEAANKFSARPGESEHQTGLTMDITSPDVDYQLIIEFGQTDEGKWIKKHAAEYGFIIRYPEGKRAITKYQYEPWHLRYVGKKAAAAIMEQGITLEEYLGET</sequence>
<protein>
    <submittedName>
        <fullName evidence="5">D-alanyl-D-alanine carboxypeptidase family protein</fullName>
    </submittedName>
</protein>
<feature type="domain" description="D-alanyl-D-alanine carboxypeptidase-like core" evidence="4">
    <location>
        <begin position="189"/>
        <end position="318"/>
    </location>
</feature>
<dbReference type="PROSITE" id="PS51257">
    <property type="entry name" value="PROKAR_LIPOPROTEIN"/>
    <property type="match status" value="1"/>
</dbReference>
<dbReference type="EMBL" id="JBHUNA010000005">
    <property type="protein sequence ID" value="MFD2760028.1"/>
    <property type="molecule type" value="Genomic_DNA"/>
</dbReference>
<dbReference type="InterPro" id="IPR009045">
    <property type="entry name" value="Zn_M74/Hedgehog-like"/>
</dbReference>
<proteinExistence type="predicted"/>
<evidence type="ECO:0000313" key="6">
    <source>
        <dbReference type="Proteomes" id="UP001597502"/>
    </source>
</evidence>